<dbReference type="EMBL" id="CP134501">
    <property type="protein sequence ID" value="WNF31974.1"/>
    <property type="molecule type" value="Genomic_DNA"/>
</dbReference>
<dbReference type="InterPro" id="IPR035281">
    <property type="entry name" value="DUF5359"/>
</dbReference>
<evidence type="ECO:0000256" key="1">
    <source>
        <dbReference type="SAM" id="Phobius"/>
    </source>
</evidence>
<accession>A0ABY9W751</accession>
<organism evidence="2 3">
    <name type="scientific">Aeribacillus composti</name>
    <dbReference type="NCBI Taxonomy" id="1868734"/>
    <lineage>
        <taxon>Bacteria</taxon>
        <taxon>Bacillati</taxon>
        <taxon>Bacillota</taxon>
        <taxon>Bacilli</taxon>
        <taxon>Bacillales</taxon>
        <taxon>Bacillaceae</taxon>
        <taxon>Aeribacillus</taxon>
    </lineage>
</organism>
<keyword evidence="1" id="KW-1133">Transmembrane helix</keyword>
<dbReference type="RefSeq" id="WP_232515564.1">
    <property type="nucleotide sequence ID" value="NZ_CP134501.1"/>
</dbReference>
<dbReference type="Proteomes" id="UP001303701">
    <property type="component" value="Chromosome"/>
</dbReference>
<feature type="transmembrane region" description="Helical" evidence="1">
    <location>
        <begin position="12"/>
        <end position="29"/>
    </location>
</feature>
<evidence type="ECO:0000313" key="2">
    <source>
        <dbReference type="EMBL" id="WNF31974.1"/>
    </source>
</evidence>
<gene>
    <name evidence="2" type="ORF">RI196_11825</name>
</gene>
<sequence>MFFVKRFEQILIKLIIIQFIMLIAAQLFLRHSELKPYLSKAVQYEGVGNMSISEWVETISR</sequence>
<reference evidence="2 3" key="1">
    <citation type="submission" date="2023-09" db="EMBL/GenBank/DDBJ databases">
        <title>Different Types of Thermotolerant Ring-Cleaving Dioxygenases derived from Aeribacillus composti HB-1 applied for multiple aromatic hydrocarbons removal.</title>
        <authorList>
            <person name="Cao L."/>
            <person name="Li M."/>
            <person name="Ma T."/>
        </authorList>
    </citation>
    <scope>NUCLEOTIDE SEQUENCE [LARGE SCALE GENOMIC DNA]</scope>
    <source>
        <strain evidence="2 3">HB-1</strain>
    </source>
</reference>
<keyword evidence="1" id="KW-0812">Transmembrane</keyword>
<keyword evidence="3" id="KW-1185">Reference proteome</keyword>
<dbReference type="GeneID" id="301126671"/>
<proteinExistence type="predicted"/>
<evidence type="ECO:0000313" key="3">
    <source>
        <dbReference type="Proteomes" id="UP001303701"/>
    </source>
</evidence>
<name>A0ABY9W751_9BACI</name>
<dbReference type="Pfam" id="PF17313">
    <property type="entry name" value="DUF5359"/>
    <property type="match status" value="1"/>
</dbReference>
<protein>
    <submittedName>
        <fullName evidence="2">DUF5359 family protein</fullName>
    </submittedName>
</protein>
<keyword evidence="1" id="KW-0472">Membrane</keyword>